<protein>
    <recommendedName>
        <fullName evidence="17">Menaquinol-cytochrome C reductase</fullName>
    </recommendedName>
</protein>
<comment type="subcellular location">
    <subcellularLocation>
        <location evidence="1">Membrane</location>
        <topology evidence="1">Multi-pass membrane protein</topology>
    </subcellularLocation>
</comment>
<evidence type="ECO:0000256" key="1">
    <source>
        <dbReference type="ARBA" id="ARBA00004141"/>
    </source>
</evidence>
<dbReference type="PANTHER" id="PTHR19271">
    <property type="entry name" value="CYTOCHROME B"/>
    <property type="match status" value="1"/>
</dbReference>
<dbReference type="GO" id="GO:0009055">
    <property type="term" value="F:electron transfer activity"/>
    <property type="evidence" value="ECO:0007669"/>
    <property type="project" value="InterPro"/>
</dbReference>
<sequence>MHRVSHWLEARTGLITWFRELANAPVAGGPRWRYAWGSVLVVLFITQLVTGLAMAGTYSPGRLSSWESTYYIQHQLHWGWLVRGIHHYAAQAMVVALALQVLQIVWDRWYLAPRELSFWATIAGGLCILGLSHTGYQLPGDQRAHAATSIFLNIMSSAPVAGPYLQELVQGSSRYGNLTLSRLYVLHVGLLPLAYLAVLGLQSLLWRAEARRSRQDDVPLNATRFWPGQALRNGIFSLLAVVTVVGLTLTQPAELGAPMNPAEAFSAARPEWYFLFLFRFLKFEFVQQLGGLVFGAIYLPTLIGLIILIMPWTGRSRWGHKANVAFLLLLFTGVGYLTVTTLREDALNVDHQLALHHSEQLAQRTVDLASQTGIPASGAVSLLANDPLTQGPRLFQKNCAACHHHEAVVAGHAAHPPQFSAADLSQFGSREWMKAILIDYSTVLAPLKNHSDATVAARFLEGDMASWSSENRDLLLAPENATSLAALLEFMAQQSGRKDLGTIDEKLALQGREVFATGKLASGSLSSACIDCHAMHVRGEDKPLAENSGTGAPTLTGYGGGVWLTQFLKAPGSDDYFGAKNAMPAFDKLPPRELEMLVQWMTGDYWRPER</sequence>
<gene>
    <name evidence="15" type="ORF">A6X21_00295</name>
</gene>
<dbReference type="SUPFAM" id="SSF81648">
    <property type="entry name" value="a domain/subunit of cytochrome bc1 complex (Ubiquinol-cytochrome c reductase)"/>
    <property type="match status" value="1"/>
</dbReference>
<evidence type="ECO:0000256" key="3">
    <source>
        <dbReference type="ARBA" id="ARBA00022617"/>
    </source>
</evidence>
<dbReference type="GO" id="GO:0020037">
    <property type="term" value="F:heme binding"/>
    <property type="evidence" value="ECO:0007669"/>
    <property type="project" value="InterPro"/>
</dbReference>
<feature type="transmembrane region" description="Helical" evidence="11">
    <location>
        <begin position="34"/>
        <end position="55"/>
    </location>
</feature>
<evidence type="ECO:0000256" key="11">
    <source>
        <dbReference type="SAM" id="Phobius"/>
    </source>
</evidence>
<dbReference type="OrthoDB" id="9804503at2"/>
<comment type="caution">
    <text evidence="15">The sequence shown here is derived from an EMBL/GenBank/DDBJ whole genome shotgun (WGS) entry which is preliminary data.</text>
</comment>
<feature type="domain" description="Cytochrome c" evidence="14">
    <location>
        <begin position="506"/>
        <end position="605"/>
    </location>
</feature>
<dbReference type="InterPro" id="IPR036909">
    <property type="entry name" value="Cyt_c-like_dom_sf"/>
</dbReference>
<evidence type="ECO:0008006" key="17">
    <source>
        <dbReference type="Google" id="ProtNLM"/>
    </source>
</evidence>
<dbReference type="InterPro" id="IPR016174">
    <property type="entry name" value="Di-haem_cyt_TM"/>
</dbReference>
<feature type="transmembrane region" description="Helical" evidence="11">
    <location>
        <begin position="230"/>
        <end position="249"/>
    </location>
</feature>
<keyword evidence="5 10" id="KW-0479">Metal-binding</keyword>
<dbReference type="AlphaFoldDB" id="A0A1C3EAY0"/>
<dbReference type="PROSITE" id="PS51003">
    <property type="entry name" value="CYTB_CTER"/>
    <property type="match status" value="1"/>
</dbReference>
<dbReference type="STRING" id="1841610.A6X21_00295"/>
<evidence type="ECO:0000259" key="12">
    <source>
        <dbReference type="PROSITE" id="PS51002"/>
    </source>
</evidence>
<accession>A0A1C3EAY0</accession>
<dbReference type="Proteomes" id="UP000094828">
    <property type="component" value="Unassembled WGS sequence"/>
</dbReference>
<evidence type="ECO:0000256" key="8">
    <source>
        <dbReference type="ARBA" id="ARBA00023004"/>
    </source>
</evidence>
<keyword evidence="4 11" id="KW-0812">Transmembrane</keyword>
<feature type="domain" description="Cytochrome b/b6 N-terminal region profile" evidence="12">
    <location>
        <begin position="4"/>
        <end position="215"/>
    </location>
</feature>
<feature type="transmembrane region" description="Helical" evidence="11">
    <location>
        <begin position="285"/>
        <end position="310"/>
    </location>
</feature>
<dbReference type="GO" id="GO:0022904">
    <property type="term" value="P:respiratory electron transport chain"/>
    <property type="evidence" value="ECO:0007669"/>
    <property type="project" value="InterPro"/>
</dbReference>
<evidence type="ECO:0000313" key="16">
    <source>
        <dbReference type="Proteomes" id="UP000094828"/>
    </source>
</evidence>
<feature type="transmembrane region" description="Helical" evidence="11">
    <location>
        <begin position="118"/>
        <end position="136"/>
    </location>
</feature>
<feature type="domain" description="Cytochrome c" evidence="14">
    <location>
        <begin position="386"/>
        <end position="492"/>
    </location>
</feature>
<feature type="transmembrane region" description="Helical" evidence="11">
    <location>
        <begin position="88"/>
        <end position="106"/>
    </location>
</feature>
<evidence type="ECO:0000256" key="6">
    <source>
        <dbReference type="ARBA" id="ARBA00022982"/>
    </source>
</evidence>
<dbReference type="PROSITE" id="PS51007">
    <property type="entry name" value="CYTC"/>
    <property type="match status" value="2"/>
</dbReference>
<dbReference type="PROSITE" id="PS51002">
    <property type="entry name" value="CYTB_NTER"/>
    <property type="match status" value="1"/>
</dbReference>
<dbReference type="InterPro" id="IPR005798">
    <property type="entry name" value="Cyt_b/b6_C"/>
</dbReference>
<dbReference type="InterPro" id="IPR027387">
    <property type="entry name" value="Cytb/b6-like_sf"/>
</dbReference>
<dbReference type="EMBL" id="LYDR01000110">
    <property type="protein sequence ID" value="ODA30360.1"/>
    <property type="molecule type" value="Genomic_DNA"/>
</dbReference>
<dbReference type="RefSeq" id="WP_068848543.1">
    <property type="nucleotide sequence ID" value="NZ_LYDR01000110.1"/>
</dbReference>
<dbReference type="Gene3D" id="1.10.760.10">
    <property type="entry name" value="Cytochrome c-like domain"/>
    <property type="match status" value="1"/>
</dbReference>
<name>A0A1C3EAY0_9PLAN</name>
<dbReference type="Gene3D" id="1.20.810.10">
    <property type="entry name" value="Cytochrome Bc1 Complex, Chain C"/>
    <property type="match status" value="1"/>
</dbReference>
<evidence type="ECO:0000256" key="7">
    <source>
        <dbReference type="ARBA" id="ARBA00022989"/>
    </source>
</evidence>
<feature type="transmembrane region" description="Helical" evidence="11">
    <location>
        <begin position="322"/>
        <end position="339"/>
    </location>
</feature>
<keyword evidence="2" id="KW-0813">Transport</keyword>
<dbReference type="PANTHER" id="PTHR19271:SF16">
    <property type="entry name" value="CYTOCHROME B"/>
    <property type="match status" value="1"/>
</dbReference>
<dbReference type="InterPro" id="IPR005797">
    <property type="entry name" value="Cyt_b/b6_N"/>
</dbReference>
<proteinExistence type="predicted"/>
<dbReference type="SUPFAM" id="SSF81342">
    <property type="entry name" value="Transmembrane di-heme cytochromes"/>
    <property type="match status" value="1"/>
</dbReference>
<evidence type="ECO:0000256" key="4">
    <source>
        <dbReference type="ARBA" id="ARBA00022692"/>
    </source>
</evidence>
<dbReference type="GO" id="GO:0046872">
    <property type="term" value="F:metal ion binding"/>
    <property type="evidence" value="ECO:0007669"/>
    <property type="project" value="UniProtKB-KW"/>
</dbReference>
<dbReference type="InterPro" id="IPR036150">
    <property type="entry name" value="Cyt_b/b6_C_sf"/>
</dbReference>
<evidence type="ECO:0000256" key="10">
    <source>
        <dbReference type="PROSITE-ProRule" id="PRU00433"/>
    </source>
</evidence>
<organism evidence="15 16">
    <name type="scientific">Planctopirus hydrillae</name>
    <dbReference type="NCBI Taxonomy" id="1841610"/>
    <lineage>
        <taxon>Bacteria</taxon>
        <taxon>Pseudomonadati</taxon>
        <taxon>Planctomycetota</taxon>
        <taxon>Planctomycetia</taxon>
        <taxon>Planctomycetales</taxon>
        <taxon>Planctomycetaceae</taxon>
        <taxon>Planctopirus</taxon>
    </lineage>
</organism>
<keyword evidence="6" id="KW-0249">Electron transport</keyword>
<evidence type="ECO:0000256" key="5">
    <source>
        <dbReference type="ARBA" id="ARBA00022723"/>
    </source>
</evidence>
<evidence type="ECO:0000256" key="9">
    <source>
        <dbReference type="ARBA" id="ARBA00023136"/>
    </source>
</evidence>
<evidence type="ECO:0000259" key="13">
    <source>
        <dbReference type="PROSITE" id="PS51003"/>
    </source>
</evidence>
<feature type="domain" description="Cytochrome b/b6 C-terminal region profile" evidence="13">
    <location>
        <begin position="210"/>
        <end position="316"/>
    </location>
</feature>
<keyword evidence="9 11" id="KW-0472">Membrane</keyword>
<evidence type="ECO:0000259" key="14">
    <source>
        <dbReference type="PROSITE" id="PS51007"/>
    </source>
</evidence>
<keyword evidence="3 10" id="KW-0349">Heme</keyword>
<dbReference type="GO" id="GO:0016020">
    <property type="term" value="C:membrane"/>
    <property type="evidence" value="ECO:0007669"/>
    <property type="project" value="UniProtKB-SubCell"/>
</dbReference>
<evidence type="ECO:0000256" key="2">
    <source>
        <dbReference type="ARBA" id="ARBA00022448"/>
    </source>
</evidence>
<dbReference type="SUPFAM" id="SSF46626">
    <property type="entry name" value="Cytochrome c"/>
    <property type="match status" value="2"/>
</dbReference>
<keyword evidence="7 11" id="KW-1133">Transmembrane helix</keyword>
<dbReference type="GO" id="GO:0016491">
    <property type="term" value="F:oxidoreductase activity"/>
    <property type="evidence" value="ECO:0007669"/>
    <property type="project" value="InterPro"/>
</dbReference>
<dbReference type="Pfam" id="PF13631">
    <property type="entry name" value="Cytochrom_B_N_2"/>
    <property type="match status" value="1"/>
</dbReference>
<feature type="transmembrane region" description="Helical" evidence="11">
    <location>
        <begin position="185"/>
        <end position="206"/>
    </location>
</feature>
<evidence type="ECO:0000313" key="15">
    <source>
        <dbReference type="EMBL" id="ODA30360.1"/>
    </source>
</evidence>
<keyword evidence="16" id="KW-1185">Reference proteome</keyword>
<keyword evidence="8 10" id="KW-0408">Iron</keyword>
<reference evidence="15 16" key="1">
    <citation type="submission" date="2016-05" db="EMBL/GenBank/DDBJ databases">
        <title>Genomic and physiological characterization of Planctopirus sp. isolated from fresh water lake.</title>
        <authorList>
            <person name="Subhash Y."/>
            <person name="Ramana C."/>
        </authorList>
    </citation>
    <scope>NUCLEOTIDE SEQUENCE [LARGE SCALE GENOMIC DNA]</scope>
    <source>
        <strain evidence="15 16">JC280</strain>
    </source>
</reference>
<dbReference type="InterPro" id="IPR009056">
    <property type="entry name" value="Cyt_c-like_dom"/>
</dbReference>